<dbReference type="Proteomes" id="UP001222087">
    <property type="component" value="Chromosome"/>
</dbReference>
<reference evidence="2 3" key="1">
    <citation type="submission" date="2023-02" db="EMBL/GenBank/DDBJ databases">
        <title>Genome Sequence of L. cardiaca H63T.</title>
        <authorList>
            <person name="Lopez A.E."/>
            <person name="Cianciotto N.P."/>
        </authorList>
    </citation>
    <scope>NUCLEOTIDE SEQUENCE [LARGE SCALE GENOMIC DNA]</scope>
    <source>
        <strain evidence="2 3">H63</strain>
    </source>
</reference>
<name>A0ABY8AVN6_9GAMM</name>
<protein>
    <recommendedName>
        <fullName evidence="4">Secreted protein</fullName>
    </recommendedName>
</protein>
<keyword evidence="3" id="KW-1185">Reference proteome</keyword>
<dbReference type="RefSeq" id="WP_275089380.1">
    <property type="nucleotide sequence ID" value="NZ_CP119078.1"/>
</dbReference>
<evidence type="ECO:0000256" key="1">
    <source>
        <dbReference type="SAM" id="SignalP"/>
    </source>
</evidence>
<evidence type="ECO:0008006" key="4">
    <source>
        <dbReference type="Google" id="ProtNLM"/>
    </source>
</evidence>
<evidence type="ECO:0000313" key="2">
    <source>
        <dbReference type="EMBL" id="WED43570.1"/>
    </source>
</evidence>
<feature type="signal peptide" evidence="1">
    <location>
        <begin position="1"/>
        <end position="20"/>
    </location>
</feature>
<organism evidence="2 3">
    <name type="scientific">Legionella cardiaca</name>
    <dbReference type="NCBI Taxonomy" id="1071983"/>
    <lineage>
        <taxon>Bacteria</taxon>
        <taxon>Pseudomonadati</taxon>
        <taxon>Pseudomonadota</taxon>
        <taxon>Gammaproteobacteria</taxon>
        <taxon>Legionellales</taxon>
        <taxon>Legionellaceae</taxon>
        <taxon>Legionella</taxon>
    </lineage>
</organism>
<keyword evidence="1" id="KW-0732">Signal</keyword>
<dbReference type="EMBL" id="CP119078">
    <property type="protein sequence ID" value="WED43570.1"/>
    <property type="molecule type" value="Genomic_DNA"/>
</dbReference>
<feature type="chain" id="PRO_5046566050" description="Secreted protein" evidence="1">
    <location>
        <begin position="21"/>
        <end position="127"/>
    </location>
</feature>
<gene>
    <name evidence="2" type="ORF">PXX05_01990</name>
</gene>
<sequence>MSNKIYTFFLCFFLIANANAICVTNETEFQLYYEINNQNTGCSSPKVKFHSGILQPNQKNCHAHSQNEGDDWRIYRYDLIKIFKINSQGEKETACVKTVEGILNSLQVSYHSWSNTWWCLDRNDDSD</sequence>
<accession>A0ABY8AVN6</accession>
<evidence type="ECO:0000313" key="3">
    <source>
        <dbReference type="Proteomes" id="UP001222087"/>
    </source>
</evidence>
<proteinExistence type="predicted"/>